<comment type="caution">
    <text evidence="1">The sequence shown here is derived from an EMBL/GenBank/DDBJ whole genome shotgun (WGS) entry which is preliminary data.</text>
</comment>
<dbReference type="Proteomes" id="UP000655044">
    <property type="component" value="Unassembled WGS sequence"/>
</dbReference>
<organism evidence="1 2">
    <name type="scientific">Planobispora rosea</name>
    <dbReference type="NCBI Taxonomy" id="35762"/>
    <lineage>
        <taxon>Bacteria</taxon>
        <taxon>Bacillati</taxon>
        <taxon>Actinomycetota</taxon>
        <taxon>Actinomycetes</taxon>
        <taxon>Streptosporangiales</taxon>
        <taxon>Streptosporangiaceae</taxon>
        <taxon>Planobispora</taxon>
    </lineage>
</organism>
<keyword evidence="2" id="KW-1185">Reference proteome</keyword>
<protein>
    <recommendedName>
        <fullName evidence="3">Winged helix DNA-binding domain-containing protein</fullName>
    </recommendedName>
</protein>
<dbReference type="EMBL" id="BOOI01000032">
    <property type="protein sequence ID" value="GIH85134.1"/>
    <property type="molecule type" value="Genomic_DNA"/>
</dbReference>
<reference evidence="1" key="1">
    <citation type="submission" date="2021-01" db="EMBL/GenBank/DDBJ databases">
        <title>Whole genome shotgun sequence of Planobispora rosea NBRC 15558.</title>
        <authorList>
            <person name="Komaki H."/>
            <person name="Tamura T."/>
        </authorList>
    </citation>
    <scope>NUCLEOTIDE SEQUENCE</scope>
    <source>
        <strain evidence="1">NBRC 15558</strain>
    </source>
</reference>
<name>A0A8J3S508_PLARO</name>
<evidence type="ECO:0000313" key="1">
    <source>
        <dbReference type="EMBL" id="GIH85134.1"/>
    </source>
</evidence>
<evidence type="ECO:0008006" key="3">
    <source>
        <dbReference type="Google" id="ProtNLM"/>
    </source>
</evidence>
<dbReference type="PANTHER" id="PTHR38479">
    <property type="entry name" value="LMO0824 PROTEIN"/>
    <property type="match status" value="1"/>
</dbReference>
<dbReference type="InterPro" id="IPR009351">
    <property type="entry name" value="AlkZ-like"/>
</dbReference>
<dbReference type="Pfam" id="PF06224">
    <property type="entry name" value="AlkZ-like"/>
    <property type="match status" value="1"/>
</dbReference>
<gene>
    <name evidence="1" type="ORF">Pro02_35420</name>
</gene>
<sequence>MTISVTWPQVLAWRLKRQFVDPAAGADAVSVVRRLTGVQAQVASSAELAVAVRQARPRRGEIGRALWQERTLAKTWTARGTLHLVPADELPSYAAVLGSFRHWEKGSWQRGHGVTAAEVEAILDAVPRALAGRTLTREELVEAVIEVTGDEHLREVLTSGWGALLKPLSFLGELCYGPPREGRVTFAAPRDRVPGWPAALPTAEEGGLVLVRSFLGAHGPGAPETFDAWLYRGAARKATLRGWFRDLAPELAEVEVEGRPMVVLAEHLDDLAATEPAGGVHLLPGFDQYILGAPRDLEPLLPKEARAKVSRAAGWISPVVVHRGRVAGVWEAGNGEIAFDLFEDVPPAPLRAEAERVTALLGSRGAAE</sequence>
<proteinExistence type="predicted"/>
<dbReference type="RefSeq" id="WP_189242241.1">
    <property type="nucleotide sequence ID" value="NZ_BMQP01000011.1"/>
</dbReference>
<accession>A0A8J3S508</accession>
<dbReference type="AlphaFoldDB" id="A0A8J3S508"/>
<dbReference type="PANTHER" id="PTHR38479:SF2">
    <property type="entry name" value="WINGED HELIX DNA-BINDING DOMAIN-CONTAINING PROTEIN"/>
    <property type="match status" value="1"/>
</dbReference>
<evidence type="ECO:0000313" key="2">
    <source>
        <dbReference type="Proteomes" id="UP000655044"/>
    </source>
</evidence>